<dbReference type="Pfam" id="PF03938">
    <property type="entry name" value="OmpH"/>
    <property type="match status" value="1"/>
</dbReference>
<sequence length="209" mass="23401">MNISRIFAAAFASLAMLTAGGAAFAQKNGILFLDQQRVISESTAGKSIDRQLREITEQVAREIGPEQAKIDEETNQLRDTRESLSEEDFNLRYQSLLARAQRLEQFKQLRRTELEQARTKAISDLAKAWEPIAEEIFKKKKGYVLLEKQAVLIASDKGDITDEVIAALNKKLTTVAVVKPDLQAQMLAAAQAKQQQQQAAQTQQQQQTQ</sequence>
<keyword evidence="5" id="KW-1185">Reference proteome</keyword>
<evidence type="ECO:0000256" key="2">
    <source>
        <dbReference type="ARBA" id="ARBA00022729"/>
    </source>
</evidence>
<feature type="signal peptide" evidence="3">
    <location>
        <begin position="1"/>
        <end position="25"/>
    </location>
</feature>
<accession>A0ABV7MEB7</accession>
<feature type="chain" id="PRO_5047066984" evidence="3">
    <location>
        <begin position="26"/>
        <end position="209"/>
    </location>
</feature>
<keyword evidence="2 3" id="KW-0732">Signal</keyword>
<evidence type="ECO:0000313" key="5">
    <source>
        <dbReference type="Proteomes" id="UP001595607"/>
    </source>
</evidence>
<dbReference type="SMART" id="SM00935">
    <property type="entry name" value="OmpH"/>
    <property type="match status" value="1"/>
</dbReference>
<dbReference type="Proteomes" id="UP001595607">
    <property type="component" value="Unassembled WGS sequence"/>
</dbReference>
<comment type="similarity">
    <text evidence="1">Belongs to the Skp family.</text>
</comment>
<dbReference type="PANTHER" id="PTHR35089:SF1">
    <property type="entry name" value="CHAPERONE PROTEIN SKP"/>
    <property type="match status" value="1"/>
</dbReference>
<dbReference type="RefSeq" id="WP_189576505.1">
    <property type="nucleotide sequence ID" value="NZ_BMXU01000002.1"/>
</dbReference>
<name>A0ABV7MEB7_9PROT</name>
<dbReference type="Gene3D" id="3.30.910.20">
    <property type="entry name" value="Skp domain"/>
    <property type="match status" value="1"/>
</dbReference>
<gene>
    <name evidence="4" type="ORF">ACFONP_13325</name>
</gene>
<protein>
    <submittedName>
        <fullName evidence="4">OmpH family outer membrane protein</fullName>
    </submittedName>
</protein>
<evidence type="ECO:0000313" key="4">
    <source>
        <dbReference type="EMBL" id="MFC3303708.1"/>
    </source>
</evidence>
<organism evidence="4 5">
    <name type="scientific">Parvularcula lutaonensis</name>
    <dbReference type="NCBI Taxonomy" id="491923"/>
    <lineage>
        <taxon>Bacteria</taxon>
        <taxon>Pseudomonadati</taxon>
        <taxon>Pseudomonadota</taxon>
        <taxon>Alphaproteobacteria</taxon>
        <taxon>Parvularculales</taxon>
        <taxon>Parvularculaceae</taxon>
        <taxon>Parvularcula</taxon>
    </lineage>
</organism>
<dbReference type="InterPro" id="IPR005632">
    <property type="entry name" value="Chaperone_Skp"/>
</dbReference>
<evidence type="ECO:0000256" key="3">
    <source>
        <dbReference type="SAM" id="SignalP"/>
    </source>
</evidence>
<dbReference type="SUPFAM" id="SSF111384">
    <property type="entry name" value="OmpH-like"/>
    <property type="match status" value="1"/>
</dbReference>
<comment type="caution">
    <text evidence="4">The sequence shown here is derived from an EMBL/GenBank/DDBJ whole genome shotgun (WGS) entry which is preliminary data.</text>
</comment>
<evidence type="ECO:0000256" key="1">
    <source>
        <dbReference type="ARBA" id="ARBA00009091"/>
    </source>
</evidence>
<dbReference type="EMBL" id="JBHRVA010000003">
    <property type="protein sequence ID" value="MFC3303708.1"/>
    <property type="molecule type" value="Genomic_DNA"/>
</dbReference>
<dbReference type="InterPro" id="IPR024930">
    <property type="entry name" value="Skp_dom_sf"/>
</dbReference>
<reference evidence="5" key="1">
    <citation type="journal article" date="2019" name="Int. J. Syst. Evol. Microbiol.">
        <title>The Global Catalogue of Microorganisms (GCM) 10K type strain sequencing project: providing services to taxonomists for standard genome sequencing and annotation.</title>
        <authorList>
            <consortium name="The Broad Institute Genomics Platform"/>
            <consortium name="The Broad Institute Genome Sequencing Center for Infectious Disease"/>
            <person name="Wu L."/>
            <person name="Ma J."/>
        </authorList>
    </citation>
    <scope>NUCLEOTIDE SEQUENCE [LARGE SCALE GENOMIC DNA]</scope>
    <source>
        <strain evidence="5">KCTC 22245</strain>
    </source>
</reference>
<proteinExistence type="inferred from homology"/>
<dbReference type="PANTHER" id="PTHR35089">
    <property type="entry name" value="CHAPERONE PROTEIN SKP"/>
    <property type="match status" value="1"/>
</dbReference>